<evidence type="ECO:0000313" key="5">
    <source>
        <dbReference type="Proteomes" id="UP001595947"/>
    </source>
</evidence>
<sequence>MRGPVSGALLVALGGAVVTVTLSGAYLDYVRATHRPWLLLTAAGLVVLGLVTLFVRDDPPDDEPVRSRLHTHGPLAATPEELAAARRAGGHDHRRIPAVGWLLCLPLLLVLVVVPPPLGALAAGRADPAVPQPPTGTRFDPLPVGGPVPLAVHDYAARAAWDAGRTLTGRTVTLTGFVTPDGTDGWSVARAVMTCCALDARSYLVHVDGDPTRRAAGTWVEVTGRFTPAPEPDDRTAAVRAEAVRPVPAPTNPYED</sequence>
<evidence type="ECO:0000256" key="2">
    <source>
        <dbReference type="SAM" id="Phobius"/>
    </source>
</evidence>
<dbReference type="Proteomes" id="UP001595947">
    <property type="component" value="Unassembled WGS sequence"/>
</dbReference>
<feature type="transmembrane region" description="Helical" evidence="2">
    <location>
        <begin position="6"/>
        <end position="25"/>
    </location>
</feature>
<accession>A0ABV9YSI1</accession>
<organism evidence="4 5">
    <name type="scientific">Actinomycetospora atypica</name>
    <dbReference type="NCBI Taxonomy" id="1290095"/>
    <lineage>
        <taxon>Bacteria</taxon>
        <taxon>Bacillati</taxon>
        <taxon>Actinomycetota</taxon>
        <taxon>Actinomycetes</taxon>
        <taxon>Pseudonocardiales</taxon>
        <taxon>Pseudonocardiaceae</taxon>
        <taxon>Actinomycetospora</taxon>
    </lineage>
</organism>
<dbReference type="Pfam" id="PF21537">
    <property type="entry name" value="DUF1980_C"/>
    <property type="match status" value="1"/>
</dbReference>
<feature type="domain" description="DUF1980" evidence="3">
    <location>
        <begin position="168"/>
        <end position="254"/>
    </location>
</feature>
<feature type="compositionally biased region" description="Pro residues" evidence="1">
    <location>
        <begin position="247"/>
        <end position="256"/>
    </location>
</feature>
<reference evidence="5" key="1">
    <citation type="journal article" date="2019" name="Int. J. Syst. Evol. Microbiol.">
        <title>The Global Catalogue of Microorganisms (GCM) 10K type strain sequencing project: providing services to taxonomists for standard genome sequencing and annotation.</title>
        <authorList>
            <consortium name="The Broad Institute Genomics Platform"/>
            <consortium name="The Broad Institute Genome Sequencing Center for Infectious Disease"/>
            <person name="Wu L."/>
            <person name="Ma J."/>
        </authorList>
    </citation>
    <scope>NUCLEOTIDE SEQUENCE [LARGE SCALE GENOMIC DNA]</scope>
    <source>
        <strain evidence="5">CGMCC 4.7093</strain>
    </source>
</reference>
<gene>
    <name evidence="4" type="ORF">ACFPBZ_21845</name>
</gene>
<protein>
    <submittedName>
        <fullName evidence="4">TIGR03943 family putative permease subunit</fullName>
    </submittedName>
</protein>
<dbReference type="RefSeq" id="WP_378038225.1">
    <property type="nucleotide sequence ID" value="NZ_JBHSIV010000027.1"/>
</dbReference>
<dbReference type="NCBIfam" id="TIGR03943">
    <property type="entry name" value="TIGR03943 family putative permease subunit"/>
    <property type="match status" value="1"/>
</dbReference>
<dbReference type="EMBL" id="JBHSIV010000027">
    <property type="protein sequence ID" value="MFC5064882.1"/>
    <property type="molecule type" value="Genomic_DNA"/>
</dbReference>
<feature type="region of interest" description="Disordered" evidence="1">
    <location>
        <begin position="226"/>
        <end position="256"/>
    </location>
</feature>
<keyword evidence="5" id="KW-1185">Reference proteome</keyword>
<dbReference type="InterPro" id="IPR048447">
    <property type="entry name" value="DUF1980_C"/>
</dbReference>
<keyword evidence="2" id="KW-0472">Membrane</keyword>
<comment type="caution">
    <text evidence="4">The sequence shown here is derived from an EMBL/GenBank/DDBJ whole genome shotgun (WGS) entry which is preliminary data.</text>
</comment>
<evidence type="ECO:0000313" key="4">
    <source>
        <dbReference type="EMBL" id="MFC5064882.1"/>
    </source>
</evidence>
<dbReference type="InterPro" id="IPR015402">
    <property type="entry name" value="DUF1980"/>
</dbReference>
<evidence type="ECO:0000259" key="3">
    <source>
        <dbReference type="Pfam" id="PF21537"/>
    </source>
</evidence>
<feature type="transmembrane region" description="Helical" evidence="2">
    <location>
        <begin position="37"/>
        <end position="55"/>
    </location>
</feature>
<feature type="transmembrane region" description="Helical" evidence="2">
    <location>
        <begin position="96"/>
        <end position="115"/>
    </location>
</feature>
<proteinExistence type="predicted"/>
<keyword evidence="2" id="KW-1133">Transmembrane helix</keyword>
<keyword evidence="2" id="KW-0812">Transmembrane</keyword>
<evidence type="ECO:0000256" key="1">
    <source>
        <dbReference type="SAM" id="MobiDB-lite"/>
    </source>
</evidence>
<name>A0ABV9YSI1_9PSEU</name>